<gene>
    <name evidence="2" type="ORF">ACRE_077070</name>
</gene>
<dbReference type="OrthoDB" id="5243597at2759"/>
<evidence type="ECO:0000313" key="2">
    <source>
        <dbReference type="EMBL" id="KFH41563.1"/>
    </source>
</evidence>
<sequence>MADRDLPGYQSDHDISDPPPPYSERAADAEVDGVGEAEVPGPHEQQQPTEREGRTSRNEGGSGPSFSRSADRITTTTSSNPEPSQTAAAAATPTPSSSSSSSSILGRIRDAYVERRMAKEAQRKVDFYEDIYGFVPKNVMTQAEWRLARERAPKVKVKTSWGGRTYFGSR</sequence>
<evidence type="ECO:0000313" key="3">
    <source>
        <dbReference type="Proteomes" id="UP000029964"/>
    </source>
</evidence>
<feature type="compositionally biased region" description="Basic and acidic residues" evidence="1">
    <location>
        <begin position="1"/>
        <end position="16"/>
    </location>
</feature>
<organism evidence="2 3">
    <name type="scientific">Hapsidospora chrysogenum (strain ATCC 11550 / CBS 779.69 / DSM 880 / IAM 14645 / JCM 23072 / IMI 49137)</name>
    <name type="common">Acremonium chrysogenum</name>
    <dbReference type="NCBI Taxonomy" id="857340"/>
    <lineage>
        <taxon>Eukaryota</taxon>
        <taxon>Fungi</taxon>
        <taxon>Dikarya</taxon>
        <taxon>Ascomycota</taxon>
        <taxon>Pezizomycotina</taxon>
        <taxon>Sordariomycetes</taxon>
        <taxon>Hypocreomycetidae</taxon>
        <taxon>Hypocreales</taxon>
        <taxon>Bionectriaceae</taxon>
        <taxon>Hapsidospora</taxon>
    </lineage>
</organism>
<reference evidence="3" key="1">
    <citation type="journal article" date="2014" name="Genome Announc.">
        <title>Genome sequence and annotation of Acremonium chrysogenum, producer of the beta-lactam antibiotic cephalosporin C.</title>
        <authorList>
            <person name="Terfehr D."/>
            <person name="Dahlmann T.A."/>
            <person name="Specht T."/>
            <person name="Zadra I."/>
            <person name="Kuernsteiner H."/>
            <person name="Kueck U."/>
        </authorList>
    </citation>
    <scope>NUCLEOTIDE SEQUENCE [LARGE SCALE GENOMIC DNA]</scope>
    <source>
        <strain evidence="3">ATCC 11550 / CBS 779.69 / DSM 880 / IAM 14645 / JCM 23072 / IMI 49137</strain>
    </source>
</reference>
<protein>
    <submittedName>
        <fullName evidence="2">Uncharacterized protein</fullName>
    </submittedName>
</protein>
<comment type="caution">
    <text evidence="2">The sequence shown here is derived from an EMBL/GenBank/DDBJ whole genome shotgun (WGS) entry which is preliminary data.</text>
</comment>
<dbReference type="HOGENOM" id="CLU_111263_0_0_1"/>
<keyword evidence="3" id="KW-1185">Reference proteome</keyword>
<name>A0A086SWT1_HAPC1</name>
<dbReference type="Proteomes" id="UP000029964">
    <property type="component" value="Unassembled WGS sequence"/>
</dbReference>
<feature type="compositionally biased region" description="Low complexity" evidence="1">
    <location>
        <begin position="83"/>
        <end position="103"/>
    </location>
</feature>
<feature type="compositionally biased region" description="Polar residues" evidence="1">
    <location>
        <begin position="64"/>
        <end position="82"/>
    </location>
</feature>
<dbReference type="AlphaFoldDB" id="A0A086SWT1"/>
<proteinExistence type="predicted"/>
<evidence type="ECO:0000256" key="1">
    <source>
        <dbReference type="SAM" id="MobiDB-lite"/>
    </source>
</evidence>
<accession>A0A086SWT1</accession>
<feature type="region of interest" description="Disordered" evidence="1">
    <location>
        <begin position="1"/>
        <end position="105"/>
    </location>
</feature>
<dbReference type="EMBL" id="JPKY01000123">
    <property type="protein sequence ID" value="KFH41563.1"/>
    <property type="molecule type" value="Genomic_DNA"/>
</dbReference>